<keyword evidence="3" id="KW-1185">Reference proteome</keyword>
<dbReference type="GO" id="GO:0043122">
    <property type="term" value="P:regulation of canonical NF-kappaB signal transduction"/>
    <property type="evidence" value="ECO:0007669"/>
    <property type="project" value="TreeGrafter"/>
</dbReference>
<dbReference type="Gene3D" id="1.20.5.390">
    <property type="entry name" value="L1 transposable element, trimerization domain"/>
    <property type="match status" value="1"/>
</dbReference>
<name>E2B714_HARSA</name>
<evidence type="ECO:0000313" key="2">
    <source>
        <dbReference type="EMBL" id="EFN88493.1"/>
    </source>
</evidence>
<evidence type="ECO:0000256" key="1">
    <source>
        <dbReference type="SAM" id="Coils"/>
    </source>
</evidence>
<dbReference type="AlphaFoldDB" id="E2B714"/>
<protein>
    <submittedName>
        <fullName evidence="2">Uncharacterized protein</fullName>
    </submittedName>
</protein>
<gene>
    <name evidence="2" type="ORF">EAI_03122</name>
</gene>
<dbReference type="GO" id="GO:0005634">
    <property type="term" value="C:nucleus"/>
    <property type="evidence" value="ECO:0007669"/>
    <property type="project" value="TreeGrafter"/>
</dbReference>
<dbReference type="STRING" id="610380.E2B714"/>
<accession>E2B714</accession>
<dbReference type="OrthoDB" id="6343844at2759"/>
<evidence type="ECO:0000313" key="3">
    <source>
        <dbReference type="Proteomes" id="UP000008237"/>
    </source>
</evidence>
<dbReference type="InParanoid" id="E2B714"/>
<dbReference type="InterPro" id="IPR051301">
    <property type="entry name" value="Optineurin/NFkB_EssMod"/>
</dbReference>
<sequence length="252" mass="28542">MDLSQLEVSKTEKENVCLTGNPDTSNCVSFFKLGDTSQFITNNDGSDGEAETMSFVVLGKDSLDAIQASSLASYVDIQQKSMSVDYNSLISVLPINETHKKLTELLQENTKLKETLKQNSLAMKKQLSTMASWQGIVMKLHENHKKKFKETTDLINNLKRENLELKTRLATQQSEDTEHNFEAINRTNSDNDDTVIYTSQWDIDDITSKTEALKFQSDEASESFKEEKHASLDNQKSQLLQQTDFMEGHLEV</sequence>
<dbReference type="GO" id="GO:0005737">
    <property type="term" value="C:cytoplasm"/>
    <property type="evidence" value="ECO:0007669"/>
    <property type="project" value="TreeGrafter"/>
</dbReference>
<dbReference type="EMBL" id="GL446098">
    <property type="protein sequence ID" value="EFN88493.1"/>
    <property type="molecule type" value="Genomic_DNA"/>
</dbReference>
<dbReference type="PANTHER" id="PTHR31553">
    <property type="entry name" value="NF-KAPPA-B ESSENTIAL MODULATOR"/>
    <property type="match status" value="1"/>
</dbReference>
<dbReference type="Proteomes" id="UP000008237">
    <property type="component" value="Unassembled WGS sequence"/>
</dbReference>
<proteinExistence type="predicted"/>
<dbReference type="GO" id="GO:0070530">
    <property type="term" value="F:K63-linked polyubiquitin modification-dependent protein binding"/>
    <property type="evidence" value="ECO:0007669"/>
    <property type="project" value="TreeGrafter"/>
</dbReference>
<reference evidence="2 3" key="1">
    <citation type="journal article" date="2010" name="Science">
        <title>Genomic comparison of the ants Camponotus floridanus and Harpegnathos saltator.</title>
        <authorList>
            <person name="Bonasio R."/>
            <person name="Zhang G."/>
            <person name="Ye C."/>
            <person name="Mutti N.S."/>
            <person name="Fang X."/>
            <person name="Qin N."/>
            <person name="Donahue G."/>
            <person name="Yang P."/>
            <person name="Li Q."/>
            <person name="Li C."/>
            <person name="Zhang P."/>
            <person name="Huang Z."/>
            <person name="Berger S.L."/>
            <person name="Reinberg D."/>
            <person name="Wang J."/>
            <person name="Liebig J."/>
        </authorList>
    </citation>
    <scope>NUCLEOTIDE SEQUENCE [LARGE SCALE GENOMIC DNA]</scope>
    <source>
        <strain evidence="2 3">R22 G/1</strain>
    </source>
</reference>
<feature type="coiled-coil region" evidence="1">
    <location>
        <begin position="95"/>
        <end position="175"/>
    </location>
</feature>
<organism evidence="3">
    <name type="scientific">Harpegnathos saltator</name>
    <name type="common">Jerdon's jumping ant</name>
    <dbReference type="NCBI Taxonomy" id="610380"/>
    <lineage>
        <taxon>Eukaryota</taxon>
        <taxon>Metazoa</taxon>
        <taxon>Ecdysozoa</taxon>
        <taxon>Arthropoda</taxon>
        <taxon>Hexapoda</taxon>
        <taxon>Insecta</taxon>
        <taxon>Pterygota</taxon>
        <taxon>Neoptera</taxon>
        <taxon>Endopterygota</taxon>
        <taxon>Hymenoptera</taxon>
        <taxon>Apocrita</taxon>
        <taxon>Aculeata</taxon>
        <taxon>Formicoidea</taxon>
        <taxon>Formicidae</taxon>
        <taxon>Ponerinae</taxon>
        <taxon>Ponerini</taxon>
        <taxon>Harpegnathos</taxon>
    </lineage>
</organism>
<keyword evidence="1" id="KW-0175">Coiled coil</keyword>
<dbReference type="PANTHER" id="PTHR31553:SF1">
    <property type="entry name" value="NF-KAPPA-B ESSENTIAL MODULATOR"/>
    <property type="match status" value="1"/>
</dbReference>